<proteinExistence type="predicted"/>
<evidence type="ECO:0000256" key="1">
    <source>
        <dbReference type="SAM" id="Phobius"/>
    </source>
</evidence>
<feature type="transmembrane region" description="Helical" evidence="1">
    <location>
        <begin position="168"/>
        <end position="189"/>
    </location>
</feature>
<keyword evidence="1" id="KW-0812">Transmembrane</keyword>
<accession>A0A510I5M3</accession>
<protein>
    <submittedName>
        <fullName evidence="2">Uncharacterized protein</fullName>
    </submittedName>
</protein>
<evidence type="ECO:0000313" key="3">
    <source>
        <dbReference type="Proteomes" id="UP000315115"/>
    </source>
</evidence>
<dbReference type="Proteomes" id="UP000315115">
    <property type="component" value="Chromosome 1"/>
</dbReference>
<organism evidence="2 3">
    <name type="scientific">Vibrio rotiferianus</name>
    <dbReference type="NCBI Taxonomy" id="190895"/>
    <lineage>
        <taxon>Bacteria</taxon>
        <taxon>Pseudomonadati</taxon>
        <taxon>Pseudomonadota</taxon>
        <taxon>Gammaproteobacteria</taxon>
        <taxon>Vibrionales</taxon>
        <taxon>Vibrionaceae</taxon>
        <taxon>Vibrio</taxon>
    </lineage>
</organism>
<reference evidence="3" key="1">
    <citation type="submission" date="2019-07" db="EMBL/GenBank/DDBJ databases">
        <title>Complete Genome Sequences of Vibrion rotiferianus strain AM7.</title>
        <authorList>
            <person name="Miyazaki K."/>
            <person name="Wiseschart A."/>
            <person name="Pootanakit K."/>
            <person name="Ishimori K."/>
            <person name="Kitahara K."/>
        </authorList>
    </citation>
    <scope>NUCLEOTIDE SEQUENCE [LARGE SCALE GENOMIC DNA]</scope>
    <source>
        <strain evidence="3">AM7</strain>
    </source>
</reference>
<evidence type="ECO:0000313" key="2">
    <source>
        <dbReference type="EMBL" id="BBL89014.1"/>
    </source>
</evidence>
<dbReference type="AlphaFoldDB" id="A0A510I5M3"/>
<keyword evidence="1" id="KW-0472">Membrane</keyword>
<name>A0A510I5M3_9VIBR</name>
<feature type="transmembrane region" description="Helical" evidence="1">
    <location>
        <begin position="6"/>
        <end position="27"/>
    </location>
</feature>
<keyword evidence="1" id="KW-1133">Transmembrane helix</keyword>
<dbReference type="RefSeq" id="WP_143692582.1">
    <property type="nucleotide sequence ID" value="NZ_AP019798.1"/>
</dbReference>
<sequence length="193" mass="21927">MDFLQQYAKEIFALSVPLLTWFLNFYFKAKAKLHVASPHGFTFLVEEPVKDENGEVVSPRQTVKTMSHIVSNPGQDTATKVELVFNWKPPCINIWPSRHFIEHEQNDGRYVMVFDSLAPREQIACELLSVNNDLPALINVRSDQCTATQIAMFPQPVVALWKQRVSAILMFLGLSLAIYIGTVFLQFLLTVAQ</sequence>
<gene>
    <name evidence="2" type="ORF">VroAM7_16670</name>
</gene>
<dbReference type="EMBL" id="AP019798">
    <property type="protein sequence ID" value="BBL89014.1"/>
    <property type="molecule type" value="Genomic_DNA"/>
</dbReference>